<name>A0A1J8Q8W3_9AGAM</name>
<dbReference type="OrthoDB" id="5340163at2759"/>
<evidence type="ECO:0000313" key="3">
    <source>
        <dbReference type="EMBL" id="OJA09736.1"/>
    </source>
</evidence>
<organism evidence="3 4">
    <name type="scientific">Rhizopogon vesiculosus</name>
    <dbReference type="NCBI Taxonomy" id="180088"/>
    <lineage>
        <taxon>Eukaryota</taxon>
        <taxon>Fungi</taxon>
        <taxon>Dikarya</taxon>
        <taxon>Basidiomycota</taxon>
        <taxon>Agaricomycotina</taxon>
        <taxon>Agaricomycetes</taxon>
        <taxon>Agaricomycetidae</taxon>
        <taxon>Boletales</taxon>
        <taxon>Suillineae</taxon>
        <taxon>Rhizopogonaceae</taxon>
        <taxon>Rhizopogon</taxon>
    </lineage>
</organism>
<dbReference type="Proteomes" id="UP000183567">
    <property type="component" value="Unassembled WGS sequence"/>
</dbReference>
<dbReference type="STRING" id="180088.A0A1J8Q8W3"/>
<keyword evidence="4" id="KW-1185">Reference proteome</keyword>
<evidence type="ECO:0000256" key="2">
    <source>
        <dbReference type="SAM" id="MobiDB-lite"/>
    </source>
</evidence>
<reference evidence="3 4" key="1">
    <citation type="submission" date="2016-03" db="EMBL/GenBank/DDBJ databases">
        <title>Comparative genomics of the ectomycorrhizal sister species Rhizopogon vinicolor and Rhizopogon vesiculosus (Basidiomycota: Boletales) reveals a divergence of the mating type B locus.</title>
        <authorList>
            <person name="Mujic A.B."/>
            <person name="Kuo A."/>
            <person name="Tritt A."/>
            <person name="Lipzen A."/>
            <person name="Chen C."/>
            <person name="Johnson J."/>
            <person name="Sharma A."/>
            <person name="Barry K."/>
            <person name="Grigoriev I.V."/>
            <person name="Spatafora J.W."/>
        </authorList>
    </citation>
    <scope>NUCLEOTIDE SEQUENCE [LARGE SCALE GENOMIC DNA]</scope>
    <source>
        <strain evidence="3 4">AM-OR11-056</strain>
    </source>
</reference>
<evidence type="ECO:0008006" key="5">
    <source>
        <dbReference type="Google" id="ProtNLM"/>
    </source>
</evidence>
<proteinExistence type="predicted"/>
<accession>A0A1J8Q8W3</accession>
<dbReference type="AlphaFoldDB" id="A0A1J8Q8W3"/>
<protein>
    <recommendedName>
        <fullName evidence="5">DUF4238 domain-containing protein</fullName>
    </recommendedName>
</protein>
<evidence type="ECO:0000313" key="4">
    <source>
        <dbReference type="Proteomes" id="UP000183567"/>
    </source>
</evidence>
<gene>
    <name evidence="3" type="ORF">AZE42_06856</name>
</gene>
<comment type="caution">
    <text evidence="3">The sequence shown here is derived from an EMBL/GenBank/DDBJ whole genome shotgun (WGS) entry which is preliminary data.</text>
</comment>
<feature type="region of interest" description="Disordered" evidence="2">
    <location>
        <begin position="1"/>
        <end position="36"/>
    </location>
</feature>
<feature type="compositionally biased region" description="Polar residues" evidence="2">
    <location>
        <begin position="22"/>
        <end position="36"/>
    </location>
</feature>
<feature type="coiled-coil region" evidence="1">
    <location>
        <begin position="111"/>
        <end position="138"/>
    </location>
</feature>
<dbReference type="Pfam" id="PF14022">
    <property type="entry name" value="DUF4238"/>
    <property type="match status" value="1"/>
</dbReference>
<sequence>MPRRRRNAQAPKQVKTKVSGDVQAQNDSETTNESPRANTMIIARDQYHHFIPRFILRRFQVGPVKSKAERQKVFRLTGVDPEYVHYYDIATSSLDTRPIGQVYGVQNFYQDVRNTENINELEKKLADLELKAASIIEDMHKALPRGTFTLKRRDLELLRKFLFVMHYRRESCSSQYFQADHPGNAPARQWIECFMKANGIQSAVEAWLHVLRYYLDTSHSDIMRHAAELIEKYALAYRLQADHHFLSIWEAVEGEEFVLTHNGFGLWEGLVYGEPHLHRIFVKLLESGFRSSLLDVNAALATPIYGDRAGSLRANSKSARSLAHYRSSQEAASDSFMFEITKLSRAQTLDLNFVVLLNVEDTGSLTFLSKEHMLHTAHAFRSSPSNFLRSNLVALLIERLTASMETELSALRSLSQSSATFSGEDIDALSLVDVVLYVLLMQICTGRRRFPSAYDRAHLVLKIMEKAKPTLFAHEISQEVEKAFQACKVDLEDVGPFPERMIFAPLLSSIPNELSSQLFHLMIPYMGKRGAVMSRGEEILEELQDEVAVVSFLTRASCSPGVWHTLSCSSTEAPKILSRLLKEDTPADELVINFGRFLFNDDSPSALPSCYTRAYGLRTICGMSGPTTNHISQTYYWLSAVMIKGFGSTMVDSLPAPYSSRPCKKPKARLVRNMSKTHSDLLLSSMKIYLQKTGFTPSLDTITKCVEEAAIVNTLAWLGMHRRNFLDLLLDSFPEMPVGFKLFEDEEAIGST</sequence>
<keyword evidence="1" id="KW-0175">Coiled coil</keyword>
<dbReference type="InterPro" id="IPR025332">
    <property type="entry name" value="DUF4238"/>
</dbReference>
<dbReference type="EMBL" id="LVVM01005807">
    <property type="protein sequence ID" value="OJA09736.1"/>
    <property type="molecule type" value="Genomic_DNA"/>
</dbReference>
<evidence type="ECO:0000256" key="1">
    <source>
        <dbReference type="SAM" id="Coils"/>
    </source>
</evidence>